<organism evidence="1 2">
    <name type="scientific">Faecalitalea cylindroides ATCC 27803</name>
    <dbReference type="NCBI Taxonomy" id="649755"/>
    <lineage>
        <taxon>Bacteria</taxon>
        <taxon>Bacillati</taxon>
        <taxon>Bacillota</taxon>
        <taxon>Erysipelotrichia</taxon>
        <taxon>Erysipelotrichales</taxon>
        <taxon>Erysipelotrichaceae</taxon>
        <taxon>Faecalitalea</taxon>
    </lineage>
</organism>
<proteinExistence type="predicted"/>
<evidence type="ECO:0000313" key="1">
    <source>
        <dbReference type="EMBL" id="ERK45669.1"/>
    </source>
</evidence>
<dbReference type="HOGENOM" id="CLU_1632919_0_0_9"/>
<comment type="caution">
    <text evidence="1">The sequence shown here is derived from an EMBL/GenBank/DDBJ whole genome shotgun (WGS) entry which is preliminary data.</text>
</comment>
<dbReference type="EMBL" id="AWVI01000039">
    <property type="protein sequence ID" value="ERK45669.1"/>
    <property type="molecule type" value="Genomic_DNA"/>
</dbReference>
<accession>U2PPI6</accession>
<name>U2PPI6_9FIRM</name>
<evidence type="ECO:0000313" key="2">
    <source>
        <dbReference type="Proteomes" id="UP000016658"/>
    </source>
</evidence>
<dbReference type="Proteomes" id="UP000016658">
    <property type="component" value="Unassembled WGS sequence"/>
</dbReference>
<gene>
    <name evidence="1" type="ORF">HMPREF0367_00769</name>
</gene>
<dbReference type="AlphaFoldDB" id="U2PPI6"/>
<protein>
    <submittedName>
        <fullName evidence="1">Uncharacterized protein</fullName>
    </submittedName>
</protein>
<reference evidence="1 2" key="1">
    <citation type="submission" date="2013-06" db="EMBL/GenBank/DDBJ databases">
        <authorList>
            <person name="Weinstock G."/>
            <person name="Sodergren E."/>
            <person name="Lobos E.A."/>
            <person name="Fulton L."/>
            <person name="Fulton R."/>
            <person name="Courtney L."/>
            <person name="Fronick C."/>
            <person name="O'Laughlin M."/>
            <person name="Godfrey J."/>
            <person name="Wilson R.M."/>
            <person name="Miner T."/>
            <person name="Farmer C."/>
            <person name="Delehaunty K."/>
            <person name="Cordes M."/>
            <person name="Minx P."/>
            <person name="Tomlinson C."/>
            <person name="Chen J."/>
            <person name="Wollam A."/>
            <person name="Pepin K.H."/>
            <person name="Bhonagiri V."/>
            <person name="Zhang X."/>
            <person name="Warren W."/>
            <person name="Mitreva M."/>
            <person name="Mardis E.R."/>
            <person name="Wilson R.K."/>
        </authorList>
    </citation>
    <scope>NUCLEOTIDE SEQUENCE [LARGE SCALE GENOMIC DNA]</scope>
    <source>
        <strain evidence="1 2">ATCC 27803</strain>
    </source>
</reference>
<sequence>MSIDNKHETNGLTLPRAYTLWSGKNRTDFDNRQGHCRQKNGCTKRCRIEAGQNIAHGAVRHSLRPYRYPEEQYQLYKGQELIKGDIVQSDVYFTEGKDIRVCELLYKHKKGIWKALEIKGDREVLIEEEMVLKVLVNDRWHKRHERPEKYKYYWQTREKDES</sequence>